<protein>
    <submittedName>
        <fullName evidence="1">RHS repeat-associated core domain-containing protein</fullName>
    </submittedName>
</protein>
<dbReference type="NCBIfam" id="TIGR03696">
    <property type="entry name" value="Rhs_assc_core"/>
    <property type="match status" value="1"/>
</dbReference>
<gene>
    <name evidence="1" type="ORF">ACFQ3J_07545</name>
</gene>
<dbReference type="Proteomes" id="UP001597169">
    <property type="component" value="Unassembled WGS sequence"/>
</dbReference>
<dbReference type="InterPro" id="IPR050708">
    <property type="entry name" value="T6SS_VgrG/RHS"/>
</dbReference>
<comment type="caution">
    <text evidence="1">The sequence shown here is derived from an EMBL/GenBank/DDBJ whole genome shotgun (WGS) entry which is preliminary data.</text>
</comment>
<keyword evidence="2" id="KW-1185">Reference proteome</keyword>
<reference evidence="2" key="1">
    <citation type="journal article" date="2019" name="Int. J. Syst. Evol. Microbiol.">
        <title>The Global Catalogue of Microorganisms (GCM) 10K type strain sequencing project: providing services to taxonomists for standard genome sequencing and annotation.</title>
        <authorList>
            <consortium name="The Broad Institute Genomics Platform"/>
            <consortium name="The Broad Institute Genome Sequencing Center for Infectious Disease"/>
            <person name="Wu L."/>
            <person name="Ma J."/>
        </authorList>
    </citation>
    <scope>NUCLEOTIDE SEQUENCE [LARGE SCALE GENOMIC DNA]</scope>
    <source>
        <strain evidence="2">CCUG 53519</strain>
    </source>
</reference>
<sequence length="299" mass="34725">MQDNTGQTLNSSYDVWGNILSQEELVHNPFRYSGEYWDDSTKLQYLRTRWYDPNIGRFINEDTYEGELNNPLSQNLYTYVHNNPLKYTDPSGHMPHSLLNGFLKDFIGGRVNGTHFTNWELSNATFNANGSSDKGRYKALHEIAQIHAAKKIHAESGLSVQLEYKVTQKRKYWFDSNSYVDIVASNGQMWEVKPRRDAPFGSTDGYYEDAEAQLDKYSSLNDKLKRGGTYDPIEGIDIVENLRMNIEFIENGKILYDFYLVDEDGQFYKTLTTSQAEDYVEANHMYPPEFDFGRRRGRK</sequence>
<dbReference type="Gene3D" id="2.180.10.10">
    <property type="entry name" value="RHS repeat-associated core"/>
    <property type="match status" value="1"/>
</dbReference>
<proteinExistence type="predicted"/>
<accession>A0ABW3PQR9</accession>
<evidence type="ECO:0000313" key="2">
    <source>
        <dbReference type="Proteomes" id="UP001597169"/>
    </source>
</evidence>
<dbReference type="InterPro" id="IPR022385">
    <property type="entry name" value="Rhs_assc_core"/>
</dbReference>
<dbReference type="PANTHER" id="PTHR32305">
    <property type="match status" value="1"/>
</dbReference>
<dbReference type="EMBL" id="JBHTKX010000001">
    <property type="protein sequence ID" value="MFD1128022.1"/>
    <property type="molecule type" value="Genomic_DNA"/>
</dbReference>
<dbReference type="PANTHER" id="PTHR32305:SF15">
    <property type="entry name" value="PROTEIN RHSA-RELATED"/>
    <property type="match status" value="1"/>
</dbReference>
<organism evidence="1 2">
    <name type="scientific">Paenibacillus provencensis</name>
    <dbReference type="NCBI Taxonomy" id="441151"/>
    <lineage>
        <taxon>Bacteria</taxon>
        <taxon>Bacillati</taxon>
        <taxon>Bacillota</taxon>
        <taxon>Bacilli</taxon>
        <taxon>Bacillales</taxon>
        <taxon>Paenibacillaceae</taxon>
        <taxon>Paenibacillus</taxon>
    </lineage>
</organism>
<evidence type="ECO:0000313" key="1">
    <source>
        <dbReference type="EMBL" id="MFD1128022.1"/>
    </source>
</evidence>
<name>A0ABW3PQR9_9BACL</name>
<dbReference type="RefSeq" id="WP_311287437.1">
    <property type="nucleotide sequence ID" value="NZ_JBHTKX010000001.1"/>
</dbReference>